<evidence type="ECO:0000259" key="12">
    <source>
        <dbReference type="PROSITE" id="PS51294"/>
    </source>
</evidence>
<dbReference type="GO" id="GO:0098505">
    <property type="term" value="F:G-rich strand telomeric DNA binding"/>
    <property type="evidence" value="ECO:0007669"/>
    <property type="project" value="TreeGrafter"/>
</dbReference>
<evidence type="ECO:0000256" key="8">
    <source>
        <dbReference type="ARBA" id="ARBA00081836"/>
    </source>
</evidence>
<feature type="compositionally biased region" description="Basic and acidic residues" evidence="10">
    <location>
        <begin position="417"/>
        <end position="435"/>
    </location>
</feature>
<dbReference type="InterPro" id="IPR013867">
    <property type="entry name" value="Telomere_rpt-bd_fac_dimer_dom"/>
</dbReference>
<feature type="domain" description="HTH myb-type" evidence="12">
    <location>
        <begin position="713"/>
        <end position="766"/>
    </location>
</feature>
<feature type="region of interest" description="Disordered" evidence="10">
    <location>
        <begin position="571"/>
        <end position="675"/>
    </location>
</feature>
<dbReference type="InterPro" id="IPR009057">
    <property type="entry name" value="Homeodomain-like_sf"/>
</dbReference>
<name>A0A8C3LYB8_CHRPC</name>
<evidence type="ECO:0000256" key="4">
    <source>
        <dbReference type="ARBA" id="ARBA00023125"/>
    </source>
</evidence>
<dbReference type="CDD" id="cd11654">
    <property type="entry name" value="TRF2_RBM"/>
    <property type="match status" value="1"/>
</dbReference>
<feature type="region of interest" description="Disordered" evidence="10">
    <location>
        <begin position="222"/>
        <end position="248"/>
    </location>
</feature>
<dbReference type="GO" id="GO:0032208">
    <property type="term" value="P:negative regulation of telomere maintenance via recombination"/>
    <property type="evidence" value="ECO:0007669"/>
    <property type="project" value="TreeGrafter"/>
</dbReference>
<feature type="compositionally biased region" description="Basic and acidic residues" evidence="10">
    <location>
        <begin position="8"/>
        <end position="23"/>
    </location>
</feature>
<feature type="compositionally biased region" description="Basic and acidic residues" evidence="10">
    <location>
        <begin position="443"/>
        <end position="461"/>
    </location>
</feature>
<dbReference type="GO" id="GO:0005654">
    <property type="term" value="C:nucleoplasm"/>
    <property type="evidence" value="ECO:0007669"/>
    <property type="project" value="UniProtKB-ARBA"/>
</dbReference>
<accession>A0A8C3LYB8</accession>
<keyword evidence="4" id="KW-0238">DNA-binding</keyword>
<sequence length="767" mass="85800">MAAKRSRAAMEEQEKEKASTRSDDREQAVNRWVLQFYFHQAVAAYRAGRNRDFRQLRDVMQALLVRPLEREPAVAQMLRVMQFLSRIEEGENLDCTFDKETELTPLESAIGILQLIAKEFSVPEKKIEFIHKVLKEAAVIVCIKNKEFSKALAVLKRHMEKDTGNQKKRTELQTIIREKNRAHPIIRDFSYVNFQQYMFQFLKAYVDTSEPLLVTMMKSLNSERAEEPKRSSVIPESPSRTEDQEEAYEPLRRVKHSVGTLRRAETARDVVRAPSHPEMAKDPTGAPEHVETGKDVERAPCHAESTEDSLGAPRCAETARDVVGAPGPPEMTENLLGAPECAETARDVVRAPSPAESTKDPAGALGHADTARDVRAPSPAETAKNLSGAPECADTVRAPSPAERRKDLVKAPQCPETARDVVRAPSPAERRKDLVKAPQCPETARDVVRAPSPAERRKDLVKAPQCPETARDVVRAPSPAERAKDTAGTSEPVKNASYPAVPQPRIAAVKSSKAFSVPMEVSEQPAAAAPVHAGVSSRDLERRPFRTVTTYGISVLREAFKMLSNSPDPDALFNKLDETDLPSPQQMSPSVSHRTKRRKEEKNQGSETIDSPEIPHKSKRLFTISKMVMDQGSQCSKSSESPDSSQERVVSSAYRPVQELSDQPVSAERTSKPKWSSSYCEERKDSWSDEDELFADAALTETSSNNSTVYGSKKQKWTVQESEWIKDGVRKYGEGRWKTISEKYPFQNRTSVQIKDRYRTMKKLGII</sequence>
<evidence type="ECO:0000313" key="13">
    <source>
        <dbReference type="Ensembl" id="ENSCPIP00010017220.1"/>
    </source>
</evidence>
<evidence type="ECO:0000256" key="1">
    <source>
        <dbReference type="ARBA" id="ARBA00004574"/>
    </source>
</evidence>
<dbReference type="AlphaFoldDB" id="A0A8C3LYB8"/>
<keyword evidence="14" id="KW-1185">Reference proteome</keyword>
<evidence type="ECO:0000256" key="6">
    <source>
        <dbReference type="ARBA" id="ARBA00023306"/>
    </source>
</evidence>
<dbReference type="GO" id="GO:1905839">
    <property type="term" value="P:negative regulation of telomeric D-loop disassembly"/>
    <property type="evidence" value="ECO:0007669"/>
    <property type="project" value="TreeGrafter"/>
</dbReference>
<evidence type="ECO:0000256" key="10">
    <source>
        <dbReference type="SAM" id="MobiDB-lite"/>
    </source>
</evidence>
<dbReference type="Pfam" id="PF00249">
    <property type="entry name" value="Myb_DNA-binding"/>
    <property type="match status" value="1"/>
</dbReference>
<dbReference type="Gene3D" id="1.25.40.210">
    <property type="entry name" value="Telomere repeat-binding factor, dimerisation domain"/>
    <property type="match status" value="1"/>
</dbReference>
<dbReference type="PANTHER" id="PTHR46833:SF1">
    <property type="entry name" value="TELOMERIC REPEAT-BINDING FACTOR 2"/>
    <property type="match status" value="1"/>
</dbReference>
<feature type="compositionally biased region" description="Basic and acidic residues" evidence="10">
    <location>
        <begin position="288"/>
        <end position="305"/>
    </location>
</feature>
<evidence type="ECO:0000256" key="3">
    <source>
        <dbReference type="ARBA" id="ARBA00022895"/>
    </source>
</evidence>
<dbReference type="SMART" id="SM00717">
    <property type="entry name" value="SANT"/>
    <property type="match status" value="1"/>
</dbReference>
<dbReference type="Ensembl" id="ENSCPIT00010020484.1">
    <property type="protein sequence ID" value="ENSCPIP00010017220.1"/>
    <property type="gene ID" value="ENSCPIG00010013748.1"/>
</dbReference>
<protein>
    <recommendedName>
        <fullName evidence="7">Telomeric repeat-binding factor 2</fullName>
    </recommendedName>
    <alternativeName>
        <fullName evidence="9">TTAGGG repeat-binding factor 2</fullName>
    </alternativeName>
    <alternativeName>
        <fullName evidence="8">Telomeric DNA-binding protein</fullName>
    </alternativeName>
</protein>
<dbReference type="FunFam" id="1.25.40.210:FF:000002">
    <property type="entry name" value="Telomeric repeat-binding factor 2"/>
    <property type="match status" value="1"/>
</dbReference>
<dbReference type="GO" id="GO:0070187">
    <property type="term" value="C:shelterin complex"/>
    <property type="evidence" value="ECO:0007669"/>
    <property type="project" value="TreeGrafter"/>
</dbReference>
<evidence type="ECO:0000256" key="7">
    <source>
        <dbReference type="ARBA" id="ARBA00071647"/>
    </source>
</evidence>
<dbReference type="Proteomes" id="UP000694543">
    <property type="component" value="Unplaced"/>
</dbReference>
<keyword evidence="6" id="KW-0131">Cell cycle</keyword>
<keyword evidence="3" id="KW-0779">Telomere</keyword>
<organism evidence="13 14">
    <name type="scientific">Chrysolophus pictus</name>
    <name type="common">Golden pheasant</name>
    <name type="synonym">Phasianus pictus</name>
    <dbReference type="NCBI Taxonomy" id="9089"/>
    <lineage>
        <taxon>Eukaryota</taxon>
        <taxon>Metazoa</taxon>
        <taxon>Chordata</taxon>
        <taxon>Craniata</taxon>
        <taxon>Vertebrata</taxon>
        <taxon>Euteleostomi</taxon>
        <taxon>Archelosauria</taxon>
        <taxon>Archosauria</taxon>
        <taxon>Dinosauria</taxon>
        <taxon>Saurischia</taxon>
        <taxon>Theropoda</taxon>
        <taxon>Coelurosauria</taxon>
        <taxon>Aves</taxon>
        <taxon>Neognathae</taxon>
        <taxon>Galloanserae</taxon>
        <taxon>Galliformes</taxon>
        <taxon>Phasianidae</taxon>
        <taxon>Phasianinae</taxon>
        <taxon>Chrysolophus</taxon>
    </lineage>
</organism>
<dbReference type="Pfam" id="PF08558">
    <property type="entry name" value="TRF"/>
    <property type="match status" value="1"/>
</dbReference>
<dbReference type="FunFam" id="1.10.10.60:FF:000129">
    <property type="entry name" value="Telomeric repeat-binding factor 2"/>
    <property type="match status" value="1"/>
</dbReference>
<dbReference type="Pfam" id="PF16772">
    <property type="entry name" value="TERF2_RBM"/>
    <property type="match status" value="1"/>
</dbReference>
<feature type="region of interest" description="Disordered" evidence="10">
    <location>
        <begin position="348"/>
        <end position="501"/>
    </location>
</feature>
<keyword evidence="2" id="KW-0158">Chromosome</keyword>
<dbReference type="GO" id="GO:0031627">
    <property type="term" value="P:telomeric loop formation"/>
    <property type="evidence" value="ECO:0007669"/>
    <property type="project" value="TreeGrafter"/>
</dbReference>
<dbReference type="GO" id="GO:0003720">
    <property type="term" value="F:telomerase activity"/>
    <property type="evidence" value="ECO:0007669"/>
    <property type="project" value="TreeGrafter"/>
</dbReference>
<feature type="compositionally biased region" description="Low complexity" evidence="10">
    <location>
        <begin position="633"/>
        <end position="644"/>
    </location>
</feature>
<keyword evidence="5" id="KW-0539">Nucleus</keyword>
<feature type="region of interest" description="Disordered" evidence="10">
    <location>
        <begin position="1"/>
        <end position="23"/>
    </location>
</feature>
<dbReference type="InterPro" id="IPR017930">
    <property type="entry name" value="Myb_dom"/>
</dbReference>
<dbReference type="InterPro" id="IPR030657">
    <property type="entry name" value="TERF2"/>
</dbReference>
<feature type="region of interest" description="Disordered" evidence="10">
    <location>
        <begin position="274"/>
        <end position="315"/>
    </location>
</feature>
<dbReference type="GO" id="GO:0031848">
    <property type="term" value="P:protection from non-homologous end joining at telomere"/>
    <property type="evidence" value="ECO:0007669"/>
    <property type="project" value="InterPro"/>
</dbReference>
<proteinExistence type="predicted"/>
<dbReference type="InterPro" id="IPR036507">
    <property type="entry name" value="Telomere_rpt-bd_fac_dimer_sf"/>
</dbReference>
<dbReference type="PROSITE" id="PS50090">
    <property type="entry name" value="MYB_LIKE"/>
    <property type="match status" value="1"/>
</dbReference>
<dbReference type="InterPro" id="IPR001005">
    <property type="entry name" value="SANT/Myb"/>
</dbReference>
<dbReference type="GO" id="GO:0042803">
    <property type="term" value="F:protein homodimerization activity"/>
    <property type="evidence" value="ECO:0007669"/>
    <property type="project" value="InterPro"/>
</dbReference>
<evidence type="ECO:0000313" key="14">
    <source>
        <dbReference type="Proteomes" id="UP000694543"/>
    </source>
</evidence>
<dbReference type="GO" id="GO:0070198">
    <property type="term" value="P:protein localization to chromosome, telomeric region"/>
    <property type="evidence" value="ECO:0007669"/>
    <property type="project" value="TreeGrafter"/>
</dbReference>
<dbReference type="SUPFAM" id="SSF63600">
    <property type="entry name" value="Telomeric repeat binding factor (TRF) dimerisation domain"/>
    <property type="match status" value="1"/>
</dbReference>
<evidence type="ECO:0000256" key="2">
    <source>
        <dbReference type="ARBA" id="ARBA00022454"/>
    </source>
</evidence>
<dbReference type="SUPFAM" id="SSF46689">
    <property type="entry name" value="Homeodomain-like"/>
    <property type="match status" value="1"/>
</dbReference>
<dbReference type="PROSITE" id="PS51294">
    <property type="entry name" value="HTH_MYB"/>
    <property type="match status" value="1"/>
</dbReference>
<evidence type="ECO:0000259" key="11">
    <source>
        <dbReference type="PROSITE" id="PS50090"/>
    </source>
</evidence>
<dbReference type="CDD" id="cd00280">
    <property type="entry name" value="TRFH"/>
    <property type="match status" value="1"/>
</dbReference>
<dbReference type="InterPro" id="IPR031902">
    <property type="entry name" value="TERF2_RBM"/>
</dbReference>
<dbReference type="GO" id="GO:0032210">
    <property type="term" value="P:regulation of telomere maintenance via telomerase"/>
    <property type="evidence" value="ECO:0007669"/>
    <property type="project" value="TreeGrafter"/>
</dbReference>
<feature type="domain" description="Myb-like" evidence="11">
    <location>
        <begin position="713"/>
        <end position="762"/>
    </location>
</feature>
<evidence type="ECO:0000256" key="9">
    <source>
        <dbReference type="ARBA" id="ARBA00083088"/>
    </source>
</evidence>
<feature type="compositionally biased region" description="Polar residues" evidence="10">
    <location>
        <begin position="582"/>
        <end position="592"/>
    </location>
</feature>
<dbReference type="Gene3D" id="1.10.10.60">
    <property type="entry name" value="Homeodomain-like"/>
    <property type="match status" value="1"/>
</dbReference>
<dbReference type="GO" id="GO:0061820">
    <property type="term" value="P:telomeric D-loop disassembly"/>
    <property type="evidence" value="ECO:0007669"/>
    <property type="project" value="TreeGrafter"/>
</dbReference>
<dbReference type="GO" id="GO:0003691">
    <property type="term" value="F:double-stranded telomeric DNA binding"/>
    <property type="evidence" value="ECO:0007669"/>
    <property type="project" value="TreeGrafter"/>
</dbReference>
<dbReference type="CDD" id="cd11660">
    <property type="entry name" value="SANT_TRF"/>
    <property type="match status" value="1"/>
</dbReference>
<reference evidence="13" key="1">
    <citation type="submission" date="2025-08" db="UniProtKB">
        <authorList>
            <consortium name="Ensembl"/>
        </authorList>
    </citation>
    <scope>IDENTIFICATION</scope>
</reference>
<comment type="subcellular location">
    <subcellularLocation>
        <location evidence="1">Chromosome</location>
        <location evidence="1">Telomere</location>
    </subcellularLocation>
</comment>
<evidence type="ECO:0000256" key="5">
    <source>
        <dbReference type="ARBA" id="ARBA00023242"/>
    </source>
</evidence>
<reference evidence="13" key="2">
    <citation type="submission" date="2025-09" db="UniProtKB">
        <authorList>
            <consortium name="Ensembl"/>
        </authorList>
    </citation>
    <scope>IDENTIFICATION</scope>
</reference>
<dbReference type="PANTHER" id="PTHR46833">
    <property type="entry name" value="TELOMERIC REPEAT-BINDING FACTOR 2 TERF2"/>
    <property type="match status" value="1"/>
</dbReference>